<evidence type="ECO:0000256" key="1">
    <source>
        <dbReference type="SAM" id="Phobius"/>
    </source>
</evidence>
<dbReference type="OrthoDB" id="1442394at2"/>
<dbReference type="AlphaFoldDB" id="A0A238XQA3"/>
<dbReference type="Proteomes" id="UP000198384">
    <property type="component" value="Unassembled WGS sequence"/>
</dbReference>
<evidence type="ECO:0000313" key="3">
    <source>
        <dbReference type="Proteomes" id="UP000198384"/>
    </source>
</evidence>
<evidence type="ECO:0000313" key="2">
    <source>
        <dbReference type="EMBL" id="SNR61206.1"/>
    </source>
</evidence>
<gene>
    <name evidence="2" type="ORF">SAMN06265371_106246</name>
</gene>
<keyword evidence="3" id="KW-1185">Reference proteome</keyword>
<dbReference type="EMBL" id="FZNT01000006">
    <property type="protein sequence ID" value="SNR61206.1"/>
    <property type="molecule type" value="Genomic_DNA"/>
</dbReference>
<organism evidence="2 3">
    <name type="scientific">Lutibacter agarilyticus</name>
    <dbReference type="NCBI Taxonomy" id="1109740"/>
    <lineage>
        <taxon>Bacteria</taxon>
        <taxon>Pseudomonadati</taxon>
        <taxon>Bacteroidota</taxon>
        <taxon>Flavobacteriia</taxon>
        <taxon>Flavobacteriales</taxon>
        <taxon>Flavobacteriaceae</taxon>
        <taxon>Lutibacter</taxon>
    </lineage>
</organism>
<sequence length="134" mass="15367">MAEDKKKSNFEDSLIEIKRKSEFTLILIKNKKKVSKALVDFLIGVKNEAYDTKETSRIIVKYLYQQKITKDEEKHLKVQVYDVFKILGVGVPFMLIPGASIIIPFILKVAEKKGIDLYPSNFKSKDKPDATTLE</sequence>
<keyword evidence="1" id="KW-0472">Membrane</keyword>
<keyword evidence="1" id="KW-1133">Transmembrane helix</keyword>
<dbReference type="RefSeq" id="WP_089381999.1">
    <property type="nucleotide sequence ID" value="NZ_FZNT01000006.1"/>
</dbReference>
<keyword evidence="1" id="KW-0812">Transmembrane</keyword>
<feature type="transmembrane region" description="Helical" evidence="1">
    <location>
        <begin position="86"/>
        <end position="107"/>
    </location>
</feature>
<accession>A0A238XQA3</accession>
<reference evidence="2 3" key="1">
    <citation type="submission" date="2017-06" db="EMBL/GenBank/DDBJ databases">
        <authorList>
            <person name="Kim H.J."/>
            <person name="Triplett B.A."/>
        </authorList>
    </citation>
    <scope>NUCLEOTIDE SEQUENCE [LARGE SCALE GENOMIC DNA]</scope>
    <source>
        <strain evidence="2 3">DSM 29150</strain>
    </source>
</reference>
<name>A0A238XQA3_9FLAO</name>
<proteinExistence type="predicted"/>
<protein>
    <submittedName>
        <fullName evidence="2">LETM1-like protein</fullName>
    </submittedName>
</protein>